<organism evidence="2 3">
    <name type="scientific">Mesorhizobium sanjuanii</name>
    <dbReference type="NCBI Taxonomy" id="2037900"/>
    <lineage>
        <taxon>Bacteria</taxon>
        <taxon>Pseudomonadati</taxon>
        <taxon>Pseudomonadota</taxon>
        <taxon>Alphaproteobacteria</taxon>
        <taxon>Hyphomicrobiales</taxon>
        <taxon>Phyllobacteriaceae</taxon>
        <taxon>Mesorhizobium</taxon>
    </lineage>
</organism>
<evidence type="ECO:0000313" key="3">
    <source>
        <dbReference type="Proteomes" id="UP000219182"/>
    </source>
</evidence>
<feature type="region of interest" description="Disordered" evidence="1">
    <location>
        <begin position="14"/>
        <end position="35"/>
    </location>
</feature>
<reference evidence="2 3" key="1">
    <citation type="submission" date="2017-09" db="EMBL/GenBank/DDBJ databases">
        <title>Mesorhizobum sanjuanii sp. nov. isolated from nodules of Lotus tenuis in saline-alkaline lowlands of Flooding Pampa.</title>
        <authorList>
            <person name="Sannazzaro A.I."/>
            <person name="Torres Tejerizo G.A."/>
            <person name="Fontana F."/>
            <person name="Cumpa Velazquez L.M."/>
            <person name="Hansen L."/>
            <person name="Pistorio M."/>
            <person name="Estrella M.J."/>
        </authorList>
    </citation>
    <scope>NUCLEOTIDE SEQUENCE [LARGE SCALE GENOMIC DNA]</scope>
    <source>
        <strain evidence="2 3">BSA136</strain>
    </source>
</reference>
<gene>
    <name evidence="2" type="ORF">CN311_12105</name>
</gene>
<comment type="caution">
    <text evidence="2">The sequence shown here is derived from an EMBL/GenBank/DDBJ whole genome shotgun (WGS) entry which is preliminary data.</text>
</comment>
<dbReference type="EMBL" id="NWQG01000063">
    <property type="protein sequence ID" value="PDQ20900.1"/>
    <property type="molecule type" value="Genomic_DNA"/>
</dbReference>
<evidence type="ECO:0000313" key="2">
    <source>
        <dbReference type="EMBL" id="PDQ20900.1"/>
    </source>
</evidence>
<sequence>MSFTPNISFVLHDAARPLSKRSGQRSRASDAQQHQLQTLSLIKSNPLEACVQPAVDREKIHG</sequence>
<keyword evidence="3" id="KW-1185">Reference proteome</keyword>
<proteinExistence type="predicted"/>
<protein>
    <submittedName>
        <fullName evidence="2">Uncharacterized protein</fullName>
    </submittedName>
</protein>
<dbReference type="AlphaFoldDB" id="A0A2A6FFZ8"/>
<feature type="compositionally biased region" description="Polar residues" evidence="1">
    <location>
        <begin position="25"/>
        <end position="35"/>
    </location>
</feature>
<name>A0A2A6FFZ8_9HYPH</name>
<evidence type="ECO:0000256" key="1">
    <source>
        <dbReference type="SAM" id="MobiDB-lite"/>
    </source>
</evidence>
<dbReference type="Proteomes" id="UP000219182">
    <property type="component" value="Unassembled WGS sequence"/>
</dbReference>
<accession>A0A2A6FFZ8</accession>